<evidence type="ECO:0000313" key="1">
    <source>
        <dbReference type="EMBL" id="GAH95203.1"/>
    </source>
</evidence>
<reference evidence="1" key="1">
    <citation type="journal article" date="2014" name="Front. Microbiol.">
        <title>High frequency of phylogenetically diverse reductive dehalogenase-homologous genes in deep subseafloor sedimentary metagenomes.</title>
        <authorList>
            <person name="Kawai M."/>
            <person name="Futagami T."/>
            <person name="Toyoda A."/>
            <person name="Takaki Y."/>
            <person name="Nishi S."/>
            <person name="Hori S."/>
            <person name="Arai W."/>
            <person name="Tsubouchi T."/>
            <person name="Morono Y."/>
            <person name="Uchiyama I."/>
            <person name="Ito T."/>
            <person name="Fujiyama A."/>
            <person name="Inagaki F."/>
            <person name="Takami H."/>
        </authorList>
    </citation>
    <scope>NUCLEOTIDE SEQUENCE</scope>
    <source>
        <strain evidence="1">Expedition CK06-06</strain>
    </source>
</reference>
<organism evidence="1">
    <name type="scientific">marine sediment metagenome</name>
    <dbReference type="NCBI Taxonomy" id="412755"/>
    <lineage>
        <taxon>unclassified sequences</taxon>
        <taxon>metagenomes</taxon>
        <taxon>ecological metagenomes</taxon>
    </lineage>
</organism>
<protein>
    <submittedName>
        <fullName evidence="1">Uncharacterized protein</fullName>
    </submittedName>
</protein>
<proteinExistence type="predicted"/>
<dbReference type="AlphaFoldDB" id="X1LM37"/>
<name>X1LM37_9ZZZZ</name>
<dbReference type="EMBL" id="BARV01001356">
    <property type="protein sequence ID" value="GAH95203.1"/>
    <property type="molecule type" value="Genomic_DNA"/>
</dbReference>
<feature type="non-terminal residue" evidence="1">
    <location>
        <position position="1"/>
    </location>
</feature>
<comment type="caution">
    <text evidence="1">The sequence shown here is derived from an EMBL/GenBank/DDBJ whole genome shotgun (WGS) entry which is preliminary data.</text>
</comment>
<accession>X1LM37</accession>
<sequence>GLFITFINNSNISNINIVEKVSCLFHSPVTLLLFRNMAALLRNGLNYKG</sequence>
<gene>
    <name evidence="1" type="ORF">S06H3_03991</name>
</gene>